<dbReference type="Pfam" id="PF13855">
    <property type="entry name" value="LRR_8"/>
    <property type="match status" value="1"/>
</dbReference>
<keyword evidence="4" id="KW-1185">Reference proteome</keyword>
<dbReference type="InterPro" id="IPR050216">
    <property type="entry name" value="LRR_domain-containing"/>
</dbReference>
<dbReference type="InterPro" id="IPR032675">
    <property type="entry name" value="LRR_dom_sf"/>
</dbReference>
<keyword evidence="2" id="KW-0677">Repeat</keyword>
<dbReference type="EMBL" id="JAAAPK010000004">
    <property type="protein sequence ID" value="NBC41725.1"/>
    <property type="molecule type" value="Genomic_DNA"/>
</dbReference>
<keyword evidence="1" id="KW-0433">Leucine-rich repeat</keyword>
<protein>
    <recommendedName>
        <fullName evidence="5">Leucine-rich repeat domain-containing protein</fullName>
    </recommendedName>
</protein>
<dbReference type="AlphaFoldDB" id="A0A7X4YAQ0"/>
<evidence type="ECO:0000313" key="4">
    <source>
        <dbReference type="Proteomes" id="UP000537825"/>
    </source>
</evidence>
<proteinExistence type="predicted"/>
<dbReference type="InterPro" id="IPR003591">
    <property type="entry name" value="Leu-rich_rpt_typical-subtyp"/>
</dbReference>
<accession>A0A7X4YAQ0</accession>
<dbReference type="RefSeq" id="WP_139914877.1">
    <property type="nucleotide sequence ID" value="NZ_CBCSLE010000008.1"/>
</dbReference>
<evidence type="ECO:0000313" key="3">
    <source>
        <dbReference type="EMBL" id="NBC41725.1"/>
    </source>
</evidence>
<dbReference type="SUPFAM" id="SSF52058">
    <property type="entry name" value="L domain-like"/>
    <property type="match status" value="1"/>
</dbReference>
<evidence type="ECO:0000256" key="2">
    <source>
        <dbReference type="ARBA" id="ARBA00022737"/>
    </source>
</evidence>
<dbReference type="PROSITE" id="PS51450">
    <property type="entry name" value="LRR"/>
    <property type="match status" value="1"/>
</dbReference>
<dbReference type="InterPro" id="IPR001611">
    <property type="entry name" value="Leu-rich_rpt"/>
</dbReference>
<dbReference type="Gene3D" id="3.80.10.10">
    <property type="entry name" value="Ribonuclease Inhibitor"/>
    <property type="match status" value="1"/>
</dbReference>
<name>A0A7X4YAQ0_9BACT</name>
<dbReference type="SMART" id="SM00369">
    <property type="entry name" value="LRR_TYP"/>
    <property type="match status" value="4"/>
</dbReference>
<organism evidence="3 4">
    <name type="scientific">Corallococcus exiguus</name>
    <dbReference type="NCBI Taxonomy" id="83462"/>
    <lineage>
        <taxon>Bacteria</taxon>
        <taxon>Pseudomonadati</taxon>
        <taxon>Myxococcota</taxon>
        <taxon>Myxococcia</taxon>
        <taxon>Myxococcales</taxon>
        <taxon>Cystobacterineae</taxon>
        <taxon>Myxococcaceae</taxon>
        <taxon>Corallococcus</taxon>
    </lineage>
</organism>
<reference evidence="3 4" key="1">
    <citation type="submission" date="2020-01" db="EMBL/GenBank/DDBJ databases">
        <title>The draft genome sequence of Corallococcus exiguus DSM 14696.</title>
        <authorList>
            <person name="Zhang X."/>
            <person name="Zhu H."/>
        </authorList>
    </citation>
    <scope>NUCLEOTIDE SEQUENCE [LARGE SCALE GENOMIC DNA]</scope>
    <source>
        <strain evidence="3 4">DSM 14696</strain>
    </source>
</reference>
<evidence type="ECO:0000256" key="1">
    <source>
        <dbReference type="ARBA" id="ARBA00022614"/>
    </source>
</evidence>
<comment type="caution">
    <text evidence="3">The sequence shown here is derived from an EMBL/GenBank/DDBJ whole genome shotgun (WGS) entry which is preliminary data.</text>
</comment>
<dbReference type="Proteomes" id="UP000537825">
    <property type="component" value="Unassembled WGS sequence"/>
</dbReference>
<gene>
    <name evidence="3" type="ORF">GTZ93_18135</name>
</gene>
<sequence>MKKKASPSPARDLPFEIFTWSQVRDEVKAPGNREDDSDRVLVLTGNVVMPYDLGLDFHQGIFAQDDDDEPPFTGLIVRGNLTVEGCVLNWENDFGPFLQVHGNLVAKRIAIGGARIHVTGDLTTEDLVAVYNHGSVSVGGNLKARTLASHYSFKVAGAVDAHRYLGQDSKVFAVAGGVEDVKDPYEGKGVFVPSVVRDGRVDLEKVRARLAAGKPVARDAFTSIREAFRQLVAKKIAEPDKVKSLTLEDKGLTSLPEELFLFRKLEKLNLRRNNLRTLPEELGQLTELRELDLRSNGLLELPESIGELKKLRVLDLEANCLWRLPESLAGCVELRRVNLVNNPYAYVRWAFGSWRKVQLMFDFPEVLTRLPKLEVLTFEGTPLRTLPTRRFDSTTLSKATVLRSLVTHVDPELHGQLQVDVERSREKAAAYIGYWFKPETVRLESFYDAKADRYDFAEVLALLALLLRINIPTAAPYEESLEKFRVQSESIARHLDWDGDKPRHVHALFGALRDAMGLLGEPYPGDALIAGLRDVFAARAG</sequence>
<dbReference type="GO" id="GO:0005737">
    <property type="term" value="C:cytoplasm"/>
    <property type="evidence" value="ECO:0007669"/>
    <property type="project" value="TreeGrafter"/>
</dbReference>
<dbReference type="PANTHER" id="PTHR48051">
    <property type="match status" value="1"/>
</dbReference>
<evidence type="ECO:0008006" key="5">
    <source>
        <dbReference type="Google" id="ProtNLM"/>
    </source>
</evidence>
<dbReference type="PANTHER" id="PTHR48051:SF1">
    <property type="entry name" value="RAS SUPPRESSOR PROTEIN 1"/>
    <property type="match status" value="1"/>
</dbReference>